<evidence type="ECO:0000256" key="9">
    <source>
        <dbReference type="ARBA" id="ARBA00022692"/>
    </source>
</evidence>
<evidence type="ECO:0000256" key="14">
    <source>
        <dbReference type="ARBA" id="ARBA00023264"/>
    </source>
</evidence>
<evidence type="ECO:0000256" key="7">
    <source>
        <dbReference type="ARBA" id="ARBA00022516"/>
    </source>
</evidence>
<evidence type="ECO:0000256" key="1">
    <source>
        <dbReference type="ARBA" id="ARBA00000287"/>
    </source>
</evidence>
<evidence type="ECO:0000256" key="3">
    <source>
        <dbReference type="ARBA" id="ARBA00004308"/>
    </source>
</evidence>
<dbReference type="EMBL" id="CP010401">
    <property type="protein sequence ID" value="ALE03989.1"/>
    <property type="molecule type" value="Genomic_DNA"/>
</dbReference>
<feature type="transmembrane region" description="Helical" evidence="17">
    <location>
        <begin position="93"/>
        <end position="113"/>
    </location>
</feature>
<feature type="transmembrane region" description="Helical" evidence="17">
    <location>
        <begin position="239"/>
        <end position="260"/>
    </location>
</feature>
<sequence>MKNSSPFSSFDLEGPHDDVSLRQRSPTPMRYVIPNVITILAICAGVSGIRLAFEGRYETAILMVLLAVVLDGVDGRIARLIDGSSSFGAQMDSLADVINFGVAPALVVYSFILNQANQVGWVAALVYCIACCLRLARFNVMLDNPDVLVWKKNYFVGVPAPAGALLLLLPVYLGALGLVSNWGWALFFSLYTVVISFLLVSRLPVWNAKTIDRTLKRDVFVPCMLIMVIYVGFLTTYIWHTLLITAIGYIIFLPCSAFFYSKRAKIEEETLDDSTDQIL</sequence>
<keyword evidence="9 17" id="KW-0812">Transmembrane</keyword>
<name>A0A0M4LKI0_9HYPH</name>
<evidence type="ECO:0000256" key="5">
    <source>
        <dbReference type="ARBA" id="ARBA00013174"/>
    </source>
</evidence>
<keyword evidence="10 17" id="KW-1133">Transmembrane helix</keyword>
<keyword evidence="19" id="KW-1185">Reference proteome</keyword>
<protein>
    <recommendedName>
        <fullName evidence="6">CDP-diacylglycerol--serine O-phosphatidyltransferase</fullName>
        <ecNumber evidence="5">2.7.8.8</ecNumber>
    </recommendedName>
    <alternativeName>
        <fullName evidence="15">Phosphatidylserine synthase</fullName>
    </alternativeName>
</protein>
<keyword evidence="14" id="KW-1208">Phospholipid metabolism</keyword>
<dbReference type="Gene3D" id="1.20.120.1760">
    <property type="match status" value="1"/>
</dbReference>
<dbReference type="RefSeq" id="WP_053944452.1">
    <property type="nucleotide sequence ID" value="NZ_CP010401.1"/>
</dbReference>
<evidence type="ECO:0000256" key="13">
    <source>
        <dbReference type="ARBA" id="ARBA00023209"/>
    </source>
</evidence>
<dbReference type="EC" id="2.7.8.8" evidence="5"/>
<dbReference type="KEGG" id="banc:PU02_1175"/>
<evidence type="ECO:0000256" key="8">
    <source>
        <dbReference type="ARBA" id="ARBA00022679"/>
    </source>
</evidence>
<dbReference type="AlphaFoldDB" id="A0A0M4LKI0"/>
<keyword evidence="7" id="KW-0444">Lipid biosynthesis</keyword>
<comment type="catalytic activity">
    <reaction evidence="1">
        <text>a CDP-1,2-diacyl-sn-glycerol + L-serine = a 1,2-diacyl-sn-glycero-3-phospho-L-serine + CMP + H(+)</text>
        <dbReference type="Rhea" id="RHEA:16913"/>
        <dbReference type="ChEBI" id="CHEBI:15378"/>
        <dbReference type="ChEBI" id="CHEBI:33384"/>
        <dbReference type="ChEBI" id="CHEBI:57262"/>
        <dbReference type="ChEBI" id="CHEBI:58332"/>
        <dbReference type="ChEBI" id="CHEBI:60377"/>
        <dbReference type="EC" id="2.7.8.8"/>
    </reaction>
</comment>
<keyword evidence="8 16" id="KW-0808">Transferase</keyword>
<accession>A0A0M4LKI0</accession>
<dbReference type="InterPro" id="IPR043130">
    <property type="entry name" value="CDP-OH_PTrfase_TM_dom"/>
</dbReference>
<dbReference type="PROSITE" id="PS00379">
    <property type="entry name" value="CDP_ALCOHOL_P_TRANSF"/>
    <property type="match status" value="1"/>
</dbReference>
<comment type="subcellular location">
    <subcellularLocation>
        <location evidence="3">Endomembrane system</location>
    </subcellularLocation>
    <subcellularLocation>
        <location evidence="2">Membrane</location>
        <topology evidence="2">Multi-pass membrane protein</topology>
    </subcellularLocation>
</comment>
<evidence type="ECO:0000256" key="2">
    <source>
        <dbReference type="ARBA" id="ARBA00004141"/>
    </source>
</evidence>
<keyword evidence="11" id="KW-0443">Lipid metabolism</keyword>
<organism evidence="18 19">
    <name type="scientific">Bartonella ancashensis</name>
    <dbReference type="NCBI Taxonomy" id="1318743"/>
    <lineage>
        <taxon>Bacteria</taxon>
        <taxon>Pseudomonadati</taxon>
        <taxon>Pseudomonadota</taxon>
        <taxon>Alphaproteobacteria</taxon>
        <taxon>Hyphomicrobiales</taxon>
        <taxon>Bartonellaceae</taxon>
        <taxon>Bartonella</taxon>
    </lineage>
</organism>
<evidence type="ECO:0000256" key="10">
    <source>
        <dbReference type="ARBA" id="ARBA00022989"/>
    </source>
</evidence>
<gene>
    <name evidence="18" type="ORF">PU02_1175</name>
</gene>
<dbReference type="NCBIfam" id="TIGR00473">
    <property type="entry name" value="pssA"/>
    <property type="match status" value="1"/>
</dbReference>
<evidence type="ECO:0000256" key="15">
    <source>
        <dbReference type="ARBA" id="ARBA00032361"/>
    </source>
</evidence>
<feature type="transmembrane region" description="Helical" evidence="17">
    <location>
        <begin position="119"/>
        <end position="142"/>
    </location>
</feature>
<keyword evidence="13" id="KW-0594">Phospholipid biosynthesis</keyword>
<dbReference type="InterPro" id="IPR048254">
    <property type="entry name" value="CDP_ALCOHOL_P_TRANSF_CS"/>
</dbReference>
<dbReference type="GO" id="GO:0003882">
    <property type="term" value="F:CDP-diacylglycerol-serine O-phosphatidyltransferase activity"/>
    <property type="evidence" value="ECO:0007669"/>
    <property type="project" value="UniProtKB-EC"/>
</dbReference>
<dbReference type="GO" id="GO:0008654">
    <property type="term" value="P:phospholipid biosynthetic process"/>
    <property type="evidence" value="ECO:0007669"/>
    <property type="project" value="UniProtKB-KW"/>
</dbReference>
<dbReference type="OrthoDB" id="9777147at2"/>
<dbReference type="InterPro" id="IPR000462">
    <property type="entry name" value="CDP-OH_P_trans"/>
</dbReference>
<evidence type="ECO:0000313" key="19">
    <source>
        <dbReference type="Proteomes" id="UP000057213"/>
    </source>
</evidence>
<feature type="transmembrane region" description="Helical" evidence="17">
    <location>
        <begin position="154"/>
        <end position="176"/>
    </location>
</feature>
<keyword evidence="12 17" id="KW-0472">Membrane</keyword>
<dbReference type="PATRIC" id="fig|1318743.3.peg.1191"/>
<dbReference type="Pfam" id="PF01066">
    <property type="entry name" value="CDP-OH_P_transf"/>
    <property type="match status" value="1"/>
</dbReference>
<evidence type="ECO:0000256" key="16">
    <source>
        <dbReference type="RuleBase" id="RU003750"/>
    </source>
</evidence>
<reference evidence="18 19" key="1">
    <citation type="journal article" date="2015" name="Genome Announc.">
        <title>Complete Genome Sequence of Bartonella ancashensis Strain 20.00, Isolated from the Blood of a Patient with Verruga Peruana.</title>
        <authorList>
            <person name="Hang J."/>
            <person name="Mullins K.E."/>
            <person name="Clifford R.J."/>
            <person name="Onmus-Leone F."/>
            <person name="Yang Y."/>
            <person name="Jiang J."/>
            <person name="Leguia M."/>
            <person name="Kasper M.R."/>
            <person name="Maguina C."/>
            <person name="Lesho E.P."/>
            <person name="Jarman R.G."/>
            <person name="Richards A.L."/>
            <person name="Blazes D."/>
        </authorList>
    </citation>
    <scope>NUCLEOTIDE SEQUENCE [LARGE SCALE GENOMIC DNA]</scope>
    <source>
        <strain evidence="18 19">20.00</strain>
    </source>
</reference>
<proteinExistence type="inferred from homology"/>
<evidence type="ECO:0000313" key="18">
    <source>
        <dbReference type="EMBL" id="ALE03989.1"/>
    </source>
</evidence>
<comment type="similarity">
    <text evidence="4 16">Belongs to the CDP-alcohol phosphatidyltransferase class-I family.</text>
</comment>
<dbReference type="Proteomes" id="UP000057213">
    <property type="component" value="Chromosome"/>
</dbReference>
<feature type="transmembrane region" description="Helical" evidence="17">
    <location>
        <begin position="31"/>
        <end position="53"/>
    </location>
</feature>
<evidence type="ECO:0000256" key="17">
    <source>
        <dbReference type="SAM" id="Phobius"/>
    </source>
</evidence>
<dbReference type="GO" id="GO:0016020">
    <property type="term" value="C:membrane"/>
    <property type="evidence" value="ECO:0007669"/>
    <property type="project" value="UniProtKB-SubCell"/>
</dbReference>
<dbReference type="InterPro" id="IPR004533">
    <property type="entry name" value="CDP-diaglyc--ser_O-PTrfase"/>
</dbReference>
<feature type="transmembrane region" description="Helical" evidence="17">
    <location>
        <begin position="182"/>
        <end position="203"/>
    </location>
</feature>
<evidence type="ECO:0000256" key="11">
    <source>
        <dbReference type="ARBA" id="ARBA00023098"/>
    </source>
</evidence>
<evidence type="ECO:0000256" key="4">
    <source>
        <dbReference type="ARBA" id="ARBA00010441"/>
    </source>
</evidence>
<dbReference type="GO" id="GO:0012505">
    <property type="term" value="C:endomembrane system"/>
    <property type="evidence" value="ECO:0007669"/>
    <property type="project" value="UniProtKB-SubCell"/>
</dbReference>
<feature type="transmembrane region" description="Helical" evidence="17">
    <location>
        <begin position="215"/>
        <end position="233"/>
    </location>
</feature>
<evidence type="ECO:0000256" key="12">
    <source>
        <dbReference type="ARBA" id="ARBA00023136"/>
    </source>
</evidence>
<evidence type="ECO:0000256" key="6">
    <source>
        <dbReference type="ARBA" id="ARBA00017171"/>
    </source>
</evidence>
<dbReference type="STRING" id="1318743.PU02_1175"/>